<dbReference type="Proteomes" id="UP000580250">
    <property type="component" value="Unassembled WGS sequence"/>
</dbReference>
<dbReference type="SUPFAM" id="SSF50242">
    <property type="entry name" value="TIMP-like"/>
    <property type="match status" value="1"/>
</dbReference>
<dbReference type="AlphaFoldDB" id="A0A6V7WHP3"/>
<evidence type="ECO:0000256" key="1">
    <source>
        <dbReference type="SAM" id="SignalP"/>
    </source>
</evidence>
<organism evidence="2 3">
    <name type="scientific">Meloidogyne enterolobii</name>
    <name type="common">Root-knot nematode worm</name>
    <name type="synonym">Meloidogyne mayaguensis</name>
    <dbReference type="NCBI Taxonomy" id="390850"/>
    <lineage>
        <taxon>Eukaryota</taxon>
        <taxon>Metazoa</taxon>
        <taxon>Ecdysozoa</taxon>
        <taxon>Nematoda</taxon>
        <taxon>Chromadorea</taxon>
        <taxon>Rhabditida</taxon>
        <taxon>Tylenchina</taxon>
        <taxon>Tylenchomorpha</taxon>
        <taxon>Tylenchoidea</taxon>
        <taxon>Meloidogynidae</taxon>
        <taxon>Meloidogyninae</taxon>
        <taxon>Meloidogyne</taxon>
    </lineage>
</organism>
<feature type="signal peptide" evidence="1">
    <location>
        <begin position="1"/>
        <end position="23"/>
    </location>
</feature>
<evidence type="ECO:0000313" key="3">
    <source>
        <dbReference type="Proteomes" id="UP000580250"/>
    </source>
</evidence>
<reference evidence="2 3" key="1">
    <citation type="submission" date="2020-08" db="EMBL/GenBank/DDBJ databases">
        <authorList>
            <person name="Koutsovoulos G."/>
            <person name="Danchin GJ E."/>
        </authorList>
    </citation>
    <scope>NUCLEOTIDE SEQUENCE [LARGE SCALE GENOMIC DNA]</scope>
</reference>
<dbReference type="EMBL" id="CAJEWN010000591">
    <property type="protein sequence ID" value="CAD2186516.1"/>
    <property type="molecule type" value="Genomic_DNA"/>
</dbReference>
<accession>A0A6V7WHP3</accession>
<protein>
    <submittedName>
        <fullName evidence="2">Uncharacterized protein</fullName>
    </submittedName>
</protein>
<comment type="caution">
    <text evidence="2">The sequence shown here is derived from an EMBL/GenBank/DDBJ whole genome shotgun (WGS) entry which is preliminary data.</text>
</comment>
<gene>
    <name evidence="2" type="ORF">MENT_LOCUS39022</name>
</gene>
<feature type="chain" id="PRO_5028348192" evidence="1">
    <location>
        <begin position="24"/>
        <end position="99"/>
    </location>
</feature>
<dbReference type="Gene3D" id="2.40.50.120">
    <property type="match status" value="1"/>
</dbReference>
<sequence length="99" mass="11682">MKILFIFCFLLLIIAQLINVINSCLCNTLMTQEDKYCHAHWVAHLLILGSETRDKQQLYNVKYLKVYRDMKGILNETDLVYFYAQFPACGIYLKKKLNI</sequence>
<name>A0A6V7WHP3_MELEN</name>
<dbReference type="InterPro" id="IPR008993">
    <property type="entry name" value="TIMP-like_OB-fold"/>
</dbReference>
<proteinExistence type="predicted"/>
<evidence type="ECO:0000313" key="2">
    <source>
        <dbReference type="EMBL" id="CAD2186516.1"/>
    </source>
</evidence>
<keyword evidence="1" id="KW-0732">Signal</keyword>